<organism evidence="1 2">
    <name type="scientific">Coniochaeta hoffmannii</name>
    <dbReference type="NCBI Taxonomy" id="91930"/>
    <lineage>
        <taxon>Eukaryota</taxon>
        <taxon>Fungi</taxon>
        <taxon>Dikarya</taxon>
        <taxon>Ascomycota</taxon>
        <taxon>Pezizomycotina</taxon>
        <taxon>Sordariomycetes</taxon>
        <taxon>Sordariomycetidae</taxon>
        <taxon>Coniochaetales</taxon>
        <taxon>Coniochaetaceae</taxon>
        <taxon>Coniochaeta</taxon>
    </lineage>
</organism>
<protein>
    <submittedName>
        <fullName evidence="1">Uncharacterized protein</fullName>
    </submittedName>
</protein>
<dbReference type="AlphaFoldDB" id="A0AA38VS91"/>
<evidence type="ECO:0000313" key="2">
    <source>
        <dbReference type="Proteomes" id="UP001174691"/>
    </source>
</evidence>
<comment type="caution">
    <text evidence="1">The sequence shown here is derived from an EMBL/GenBank/DDBJ whole genome shotgun (WGS) entry which is preliminary data.</text>
</comment>
<keyword evidence="2" id="KW-1185">Reference proteome</keyword>
<sequence length="487" mass="53799">MRKFLKSLNQELQNGFAPQQPGGYGGSGGFGGFGGYGGGGGIGGLINSLVQQPQPANVPCPRRVPQAGFPDWFGLTDPRFQYFNVCPSCYHSQIRPTPYAGACAQKPPAPPHLALRCDMSRFWVKMAGLVLMTMNQDRRHDPTLLARVSGITVQDGVCPNTQLQGENFPPPRVSRVWYTIRDPVTGVTPLPGWTVCSHCVVNMQTLCPTISSAWVPTSQTPVEGSCAFVPSDHFDDQYTSRQLQYAATCVVMSAQSGRTDMSAMVNWLRENPPPARGGAPGRPWQAPSGPCPQNYPSSTLRCYVMRDLFDFSVCEKCFAEVIKPDQDRGFELAKRFDTAPATVPSGFTCQLYSTRMRQVWAQAASTGDLAFLGQKVRERRSKEMELQMKSTQLEQQAKQLREQAGVQEHLAANAMRVEASRASNAMMVNTVGGGHRVDAYTVEYQNSNADFTPTTRMNNQAAMLKVQAAQLQDQARMAEDEWKRFWE</sequence>
<dbReference type="EMBL" id="JANBVN010000024">
    <property type="protein sequence ID" value="KAJ9161342.1"/>
    <property type="molecule type" value="Genomic_DNA"/>
</dbReference>
<proteinExistence type="predicted"/>
<dbReference type="Proteomes" id="UP001174691">
    <property type="component" value="Unassembled WGS sequence"/>
</dbReference>
<reference evidence="1" key="1">
    <citation type="submission" date="2022-07" db="EMBL/GenBank/DDBJ databases">
        <title>Fungi with potential for degradation of polypropylene.</title>
        <authorList>
            <person name="Gostincar C."/>
        </authorList>
    </citation>
    <scope>NUCLEOTIDE SEQUENCE</scope>
    <source>
        <strain evidence="1">EXF-13287</strain>
    </source>
</reference>
<gene>
    <name evidence="1" type="ORF">NKR19_g2409</name>
</gene>
<evidence type="ECO:0000313" key="1">
    <source>
        <dbReference type="EMBL" id="KAJ9161342.1"/>
    </source>
</evidence>
<accession>A0AA38VS91</accession>
<name>A0AA38VS91_9PEZI</name>